<dbReference type="PANTHER" id="PTHR33048:SF57">
    <property type="entry name" value="INTEGRAL MEMBRANE PROTEIN-RELATED"/>
    <property type="match status" value="1"/>
</dbReference>
<dbReference type="OrthoDB" id="5273647at2759"/>
<evidence type="ECO:0000256" key="6">
    <source>
        <dbReference type="SAM" id="Phobius"/>
    </source>
</evidence>
<feature type="transmembrane region" description="Helical" evidence="6">
    <location>
        <begin position="214"/>
        <end position="233"/>
    </location>
</feature>
<evidence type="ECO:0000256" key="2">
    <source>
        <dbReference type="ARBA" id="ARBA00022692"/>
    </source>
</evidence>
<evidence type="ECO:0000256" key="3">
    <source>
        <dbReference type="ARBA" id="ARBA00022989"/>
    </source>
</evidence>
<keyword evidence="2 6" id="KW-0812">Transmembrane</keyword>
<evidence type="ECO:0000313" key="8">
    <source>
        <dbReference type="EMBL" id="CAF9902807.1"/>
    </source>
</evidence>
<feature type="transmembrane region" description="Helical" evidence="6">
    <location>
        <begin position="100"/>
        <end position="122"/>
    </location>
</feature>
<dbReference type="Pfam" id="PF20684">
    <property type="entry name" value="Fung_rhodopsin"/>
    <property type="match status" value="1"/>
</dbReference>
<reference evidence="8" key="1">
    <citation type="submission" date="2021-03" db="EMBL/GenBank/DDBJ databases">
        <authorList>
            <person name="Tagirdzhanova G."/>
        </authorList>
    </citation>
    <scope>NUCLEOTIDE SEQUENCE</scope>
</reference>
<organism evidence="8 9">
    <name type="scientific">Heterodermia speciosa</name>
    <dbReference type="NCBI Taxonomy" id="116794"/>
    <lineage>
        <taxon>Eukaryota</taxon>
        <taxon>Fungi</taxon>
        <taxon>Dikarya</taxon>
        <taxon>Ascomycota</taxon>
        <taxon>Pezizomycotina</taxon>
        <taxon>Lecanoromycetes</taxon>
        <taxon>OSLEUM clade</taxon>
        <taxon>Lecanoromycetidae</taxon>
        <taxon>Caliciales</taxon>
        <taxon>Physciaceae</taxon>
        <taxon>Heterodermia</taxon>
    </lineage>
</organism>
<proteinExistence type="inferred from homology"/>
<evidence type="ECO:0000256" key="4">
    <source>
        <dbReference type="ARBA" id="ARBA00023136"/>
    </source>
</evidence>
<keyword evidence="9" id="KW-1185">Reference proteome</keyword>
<evidence type="ECO:0000256" key="5">
    <source>
        <dbReference type="ARBA" id="ARBA00038359"/>
    </source>
</evidence>
<comment type="subcellular location">
    <subcellularLocation>
        <location evidence="1">Membrane</location>
        <topology evidence="1">Multi-pass membrane protein</topology>
    </subcellularLocation>
</comment>
<dbReference type="AlphaFoldDB" id="A0A8H3EF32"/>
<dbReference type="PANTHER" id="PTHR33048">
    <property type="entry name" value="PTH11-LIKE INTEGRAL MEMBRANE PROTEIN (AFU_ORTHOLOGUE AFUA_5G11245)"/>
    <property type="match status" value="1"/>
</dbReference>
<comment type="caution">
    <text evidence="8">The sequence shown here is derived from an EMBL/GenBank/DDBJ whole genome shotgun (WGS) entry which is preliminary data.</text>
</comment>
<dbReference type="Proteomes" id="UP000664521">
    <property type="component" value="Unassembled WGS sequence"/>
</dbReference>
<feature type="transmembrane region" description="Helical" evidence="6">
    <location>
        <begin position="54"/>
        <end position="80"/>
    </location>
</feature>
<comment type="similarity">
    <text evidence="5">Belongs to the SAT4 family.</text>
</comment>
<feature type="transmembrane region" description="Helical" evidence="6">
    <location>
        <begin position="20"/>
        <end position="42"/>
    </location>
</feature>
<keyword evidence="4 6" id="KW-0472">Membrane</keyword>
<dbReference type="GO" id="GO:0016020">
    <property type="term" value="C:membrane"/>
    <property type="evidence" value="ECO:0007669"/>
    <property type="project" value="UniProtKB-SubCell"/>
</dbReference>
<feature type="domain" description="Rhodopsin" evidence="7">
    <location>
        <begin position="38"/>
        <end position="275"/>
    </location>
</feature>
<dbReference type="InterPro" id="IPR052337">
    <property type="entry name" value="SAT4-like"/>
</dbReference>
<feature type="transmembrane region" description="Helical" evidence="6">
    <location>
        <begin position="134"/>
        <end position="160"/>
    </location>
</feature>
<accession>A0A8H3EF32</accession>
<name>A0A8H3EF32_9LECA</name>
<evidence type="ECO:0000313" key="9">
    <source>
        <dbReference type="Proteomes" id="UP000664521"/>
    </source>
</evidence>
<gene>
    <name evidence="8" type="ORF">HETSPECPRED_000016</name>
</gene>
<dbReference type="EMBL" id="CAJPDS010000001">
    <property type="protein sequence ID" value="CAF9902807.1"/>
    <property type="molecule type" value="Genomic_DNA"/>
</dbReference>
<dbReference type="InterPro" id="IPR049326">
    <property type="entry name" value="Rhodopsin_dom_fungi"/>
</dbReference>
<evidence type="ECO:0000256" key="1">
    <source>
        <dbReference type="ARBA" id="ARBA00004141"/>
    </source>
</evidence>
<sequence length="339" mass="37532">MYHIANVPEESLATAGYEIFHAVLIIVFVFLACTALAARLWSRRIQRLAFIASDYVTILGLIFALVDASITLYACCHPSIGKDGVHGSPMSSTLSFKLQFFNPLIWVLAVTTIRVAVILLYMHIVPSRPFHITCFGVIAFNVGFLIATIFAECLICRPISYRWNTSIKNASCGDEQALTMYTAGLNLLQDVIVVVLPMPVLLRLQMAPYKKLGVACLFGLGIAICAVTSYRVYVTSIMRIPSRANRAECDIGVLTALETLLGIITACLPMAKPVAVKFWMWLPNSGRSTVRTIATAMGVERRKSLEGKSVGSEERDGDEKRDIWIERHFDVESVNRPHS</sequence>
<protein>
    <recommendedName>
        <fullName evidence="7">Rhodopsin domain-containing protein</fullName>
    </recommendedName>
</protein>
<evidence type="ECO:0000259" key="7">
    <source>
        <dbReference type="Pfam" id="PF20684"/>
    </source>
</evidence>
<keyword evidence="3 6" id="KW-1133">Transmembrane helix</keyword>